<name>A0ABW6H7I9_9ACTN</name>
<feature type="compositionally biased region" description="Polar residues" evidence="1">
    <location>
        <begin position="1"/>
        <end position="14"/>
    </location>
</feature>
<organism evidence="3 4">
    <name type="scientific">Streptomyces anandii</name>
    <dbReference type="NCBI Taxonomy" id="285454"/>
    <lineage>
        <taxon>Bacteria</taxon>
        <taxon>Bacillati</taxon>
        <taxon>Actinomycetota</taxon>
        <taxon>Actinomycetes</taxon>
        <taxon>Kitasatosporales</taxon>
        <taxon>Streptomycetaceae</taxon>
        <taxon>Streptomyces</taxon>
    </lineage>
</organism>
<evidence type="ECO:0000259" key="2">
    <source>
        <dbReference type="Pfam" id="PF18431"/>
    </source>
</evidence>
<dbReference type="RefSeq" id="WP_381841765.1">
    <property type="nucleotide sequence ID" value="NZ_JBHYTS010000028.1"/>
</dbReference>
<feature type="domain" description="Bacterial CdiA-CT RNAse A" evidence="2">
    <location>
        <begin position="20"/>
        <end position="120"/>
    </location>
</feature>
<feature type="non-terminal residue" evidence="3">
    <location>
        <position position="1"/>
    </location>
</feature>
<dbReference type="EMBL" id="JBHYTS010000028">
    <property type="protein sequence ID" value="MFE1752596.1"/>
    <property type="molecule type" value="Genomic_DNA"/>
</dbReference>
<accession>A0ABW6H7I9</accession>
<feature type="region of interest" description="Disordered" evidence="1">
    <location>
        <begin position="1"/>
        <end position="21"/>
    </location>
</feature>
<dbReference type="Proteomes" id="UP001599756">
    <property type="component" value="Unassembled WGS sequence"/>
</dbReference>
<evidence type="ECO:0000313" key="3">
    <source>
        <dbReference type="EMBL" id="MFE1752596.1"/>
    </source>
</evidence>
<evidence type="ECO:0000313" key="4">
    <source>
        <dbReference type="Proteomes" id="UP001599756"/>
    </source>
</evidence>
<keyword evidence="4" id="KW-1185">Reference proteome</keyword>
<comment type="caution">
    <text evidence="3">The sequence shown here is derived from an EMBL/GenBank/DDBJ whole genome shotgun (WGS) entry which is preliminary data.</text>
</comment>
<dbReference type="Pfam" id="PF18431">
    <property type="entry name" value="RNAse_A_bac"/>
    <property type="match status" value="1"/>
</dbReference>
<gene>
    <name evidence="3" type="ORF">ACFW88_18975</name>
</gene>
<proteinExistence type="predicted"/>
<evidence type="ECO:0000256" key="1">
    <source>
        <dbReference type="SAM" id="MobiDB-lite"/>
    </source>
</evidence>
<sequence>DATTGPSACLSSAPESERAHRLRRRTLAKDRGYVDVDAAQRFTDETLITKENQRKISDWLAKGARGPLRLEARFPENTGLHLTRYDFTHGQPTKWVKGVRVVLKADPSAPYGYRVLTSFPQP</sequence>
<protein>
    <submittedName>
        <fullName evidence="3">RNase A-like domain-containing protein</fullName>
    </submittedName>
</protein>
<reference evidence="3 4" key="1">
    <citation type="submission" date="2024-09" db="EMBL/GenBank/DDBJ databases">
        <title>The Natural Products Discovery Center: Release of the First 8490 Sequenced Strains for Exploring Actinobacteria Biosynthetic Diversity.</title>
        <authorList>
            <person name="Kalkreuter E."/>
            <person name="Kautsar S.A."/>
            <person name="Yang D."/>
            <person name="Bader C.D."/>
            <person name="Teijaro C.N."/>
            <person name="Fluegel L."/>
            <person name="Davis C.M."/>
            <person name="Simpson J.R."/>
            <person name="Lauterbach L."/>
            <person name="Steele A.D."/>
            <person name="Gui C."/>
            <person name="Meng S."/>
            <person name="Li G."/>
            <person name="Viehrig K."/>
            <person name="Ye F."/>
            <person name="Su P."/>
            <person name="Kiefer A.F."/>
            <person name="Nichols A."/>
            <person name="Cepeda A.J."/>
            <person name="Yan W."/>
            <person name="Fan B."/>
            <person name="Jiang Y."/>
            <person name="Adhikari A."/>
            <person name="Zheng C.-J."/>
            <person name="Schuster L."/>
            <person name="Cowan T.M."/>
            <person name="Smanski M.J."/>
            <person name="Chevrette M.G."/>
            <person name="De Carvalho L.P.S."/>
            <person name="Shen B."/>
        </authorList>
    </citation>
    <scope>NUCLEOTIDE SEQUENCE [LARGE SCALE GENOMIC DNA]</scope>
    <source>
        <strain evidence="3 4">NPDC059500</strain>
    </source>
</reference>
<dbReference type="InterPro" id="IPR041436">
    <property type="entry name" value="RNAse_A_bac"/>
</dbReference>